<protein>
    <submittedName>
        <fullName evidence="1">Uncharacterized protein</fullName>
    </submittedName>
</protein>
<evidence type="ECO:0000313" key="2">
    <source>
        <dbReference type="Proteomes" id="UP000828390"/>
    </source>
</evidence>
<evidence type="ECO:0000313" key="1">
    <source>
        <dbReference type="EMBL" id="KAH3838679.1"/>
    </source>
</evidence>
<gene>
    <name evidence="1" type="ORF">DPMN_112089</name>
</gene>
<organism evidence="1 2">
    <name type="scientific">Dreissena polymorpha</name>
    <name type="common">Zebra mussel</name>
    <name type="synonym">Mytilus polymorpha</name>
    <dbReference type="NCBI Taxonomy" id="45954"/>
    <lineage>
        <taxon>Eukaryota</taxon>
        <taxon>Metazoa</taxon>
        <taxon>Spiralia</taxon>
        <taxon>Lophotrochozoa</taxon>
        <taxon>Mollusca</taxon>
        <taxon>Bivalvia</taxon>
        <taxon>Autobranchia</taxon>
        <taxon>Heteroconchia</taxon>
        <taxon>Euheterodonta</taxon>
        <taxon>Imparidentia</taxon>
        <taxon>Neoheterodontei</taxon>
        <taxon>Myida</taxon>
        <taxon>Dreissenoidea</taxon>
        <taxon>Dreissenidae</taxon>
        <taxon>Dreissena</taxon>
    </lineage>
</organism>
<reference evidence="1" key="2">
    <citation type="submission" date="2020-11" db="EMBL/GenBank/DDBJ databases">
        <authorList>
            <person name="McCartney M.A."/>
            <person name="Auch B."/>
            <person name="Kono T."/>
            <person name="Mallez S."/>
            <person name="Becker A."/>
            <person name="Gohl D.M."/>
            <person name="Silverstein K.A.T."/>
            <person name="Koren S."/>
            <person name="Bechman K.B."/>
            <person name="Herman A."/>
            <person name="Abrahante J.E."/>
            <person name="Garbe J."/>
        </authorList>
    </citation>
    <scope>NUCLEOTIDE SEQUENCE</scope>
    <source>
        <strain evidence="1">Duluth1</strain>
        <tissue evidence="1">Whole animal</tissue>
    </source>
</reference>
<name>A0A9D4QPL5_DREPO</name>
<dbReference type="Proteomes" id="UP000828390">
    <property type="component" value="Unassembled WGS sequence"/>
</dbReference>
<dbReference type="EMBL" id="JAIWYP010000004">
    <property type="protein sequence ID" value="KAH3838679.1"/>
    <property type="molecule type" value="Genomic_DNA"/>
</dbReference>
<dbReference type="AlphaFoldDB" id="A0A9D4QPL5"/>
<sequence length="67" mass="7666">MPAKIKKALTSMKTSFTNNAASLSETPKIKRANFRSEDLSIDSVCVFEIYLQVVQRLRDYRCIDLPL</sequence>
<proteinExistence type="predicted"/>
<comment type="caution">
    <text evidence="1">The sequence shown here is derived from an EMBL/GenBank/DDBJ whole genome shotgun (WGS) entry which is preliminary data.</text>
</comment>
<accession>A0A9D4QPL5</accession>
<reference evidence="1" key="1">
    <citation type="journal article" date="2019" name="bioRxiv">
        <title>The Genome of the Zebra Mussel, Dreissena polymorpha: A Resource for Invasive Species Research.</title>
        <authorList>
            <person name="McCartney M.A."/>
            <person name="Auch B."/>
            <person name="Kono T."/>
            <person name="Mallez S."/>
            <person name="Zhang Y."/>
            <person name="Obille A."/>
            <person name="Becker A."/>
            <person name="Abrahante J.E."/>
            <person name="Garbe J."/>
            <person name="Badalamenti J.P."/>
            <person name="Herman A."/>
            <person name="Mangelson H."/>
            <person name="Liachko I."/>
            <person name="Sullivan S."/>
            <person name="Sone E.D."/>
            <person name="Koren S."/>
            <person name="Silverstein K.A.T."/>
            <person name="Beckman K.B."/>
            <person name="Gohl D.M."/>
        </authorList>
    </citation>
    <scope>NUCLEOTIDE SEQUENCE</scope>
    <source>
        <strain evidence="1">Duluth1</strain>
        <tissue evidence="1">Whole animal</tissue>
    </source>
</reference>
<keyword evidence="2" id="KW-1185">Reference proteome</keyword>